<sequence length="235" mass="26281">MSEQNPAMVKYTASDGQEVKLSPAIVAKYVVTGNSEADERDVFRFMAQCQARGLNPLAGDAYMTVFNGYNGKQASVIVSKDYYLRTAAEQPDYDGMEAGVVVAHKDGKLEYRVGALVGQSTERLVGGWARVYSKERSHPSEAVVSLEEYDQKRSLWKTKPATMIRKVAVVQALRDAYPGKFGGVYDQAEMPEPQERQARPQAFSQTPEYEEIYQEAAPEAYEAQPIECDYESEEF</sequence>
<keyword evidence="3" id="KW-1185">Reference proteome</keyword>
<dbReference type="OrthoDB" id="3191611at2"/>
<evidence type="ECO:0000313" key="2">
    <source>
        <dbReference type="EMBL" id="SEP01529.1"/>
    </source>
</evidence>
<name>A0A1H8STK1_9ACTN</name>
<accession>A0A1H8STK1</accession>
<dbReference type="EMBL" id="FOEC01000007">
    <property type="protein sequence ID" value="SEO81503.1"/>
    <property type="molecule type" value="Genomic_DNA"/>
</dbReference>
<dbReference type="NCBIfam" id="TIGR01913">
    <property type="entry name" value="bet_lambda"/>
    <property type="match status" value="1"/>
</dbReference>
<evidence type="ECO:0000313" key="3">
    <source>
        <dbReference type="Proteomes" id="UP000182975"/>
    </source>
</evidence>
<dbReference type="EMBL" id="FOEC01000019">
    <property type="protein sequence ID" value="SEP01529.1"/>
    <property type="molecule type" value="Genomic_DNA"/>
</dbReference>
<dbReference type="Proteomes" id="UP000182975">
    <property type="component" value="Unassembled WGS sequence"/>
</dbReference>
<dbReference type="AlphaFoldDB" id="A0A1H8STK1"/>
<dbReference type="InterPro" id="IPR018330">
    <property type="entry name" value="RecT_fam"/>
</dbReference>
<gene>
    <name evidence="1" type="ORF">SAMN02910314_01297</name>
    <name evidence="2" type="ORF">SAMN02910314_01921</name>
</gene>
<dbReference type="InterPro" id="IPR010183">
    <property type="entry name" value="Phage_lambda_Bet"/>
</dbReference>
<protein>
    <submittedName>
        <fullName evidence="1">Phage recombination protein Bet</fullName>
    </submittedName>
</protein>
<dbReference type="RefSeq" id="WP_066661677.1">
    <property type="nucleotide sequence ID" value="NZ_CP011402.1"/>
</dbReference>
<dbReference type="GO" id="GO:0006310">
    <property type="term" value="P:DNA recombination"/>
    <property type="evidence" value="ECO:0007669"/>
    <property type="project" value="InterPro"/>
</dbReference>
<dbReference type="GO" id="GO:0003677">
    <property type="term" value="F:DNA binding"/>
    <property type="evidence" value="ECO:0007669"/>
    <property type="project" value="InterPro"/>
</dbReference>
<dbReference type="Pfam" id="PF03837">
    <property type="entry name" value="RecT"/>
    <property type="match status" value="1"/>
</dbReference>
<reference evidence="1" key="2">
    <citation type="submission" date="2016-10" db="EMBL/GenBank/DDBJ databases">
        <authorList>
            <person name="de Groot N.N."/>
        </authorList>
    </citation>
    <scope>NUCLEOTIDE SEQUENCE [LARGE SCALE GENOMIC DNA]</scope>
    <source>
        <strain evidence="1">DSM 21843</strain>
    </source>
</reference>
<reference evidence="3" key="1">
    <citation type="submission" date="2016-10" db="EMBL/GenBank/DDBJ databases">
        <authorList>
            <person name="Varghese N."/>
        </authorList>
    </citation>
    <scope>NUCLEOTIDE SEQUENCE [LARGE SCALE GENOMIC DNA]</scope>
    <source>
        <strain evidence="3">DSM 21843</strain>
    </source>
</reference>
<organism evidence="1 3">
    <name type="scientific">Denitrobacterium detoxificans</name>
    <dbReference type="NCBI Taxonomy" id="79604"/>
    <lineage>
        <taxon>Bacteria</taxon>
        <taxon>Bacillati</taxon>
        <taxon>Actinomycetota</taxon>
        <taxon>Coriobacteriia</taxon>
        <taxon>Eggerthellales</taxon>
        <taxon>Eggerthellaceae</taxon>
        <taxon>Denitrobacterium</taxon>
    </lineage>
</organism>
<proteinExistence type="predicted"/>
<evidence type="ECO:0000313" key="1">
    <source>
        <dbReference type="EMBL" id="SEO81503.1"/>
    </source>
</evidence>